<accession>A0A2P2PDJ5</accession>
<dbReference type="EMBL" id="GGEC01072227">
    <property type="protein sequence ID" value="MBX52711.1"/>
    <property type="molecule type" value="Transcribed_RNA"/>
</dbReference>
<proteinExistence type="predicted"/>
<reference evidence="1" key="1">
    <citation type="submission" date="2018-02" db="EMBL/GenBank/DDBJ databases">
        <title>Rhizophora mucronata_Transcriptome.</title>
        <authorList>
            <person name="Meera S.P."/>
            <person name="Sreeshan A."/>
            <person name="Augustine A."/>
        </authorList>
    </citation>
    <scope>NUCLEOTIDE SEQUENCE</scope>
    <source>
        <tissue evidence="1">Leaf</tissue>
    </source>
</reference>
<sequence>MIFKNWIDSKSCSLKRKPSFESL</sequence>
<evidence type="ECO:0000313" key="1">
    <source>
        <dbReference type="EMBL" id="MBX52711.1"/>
    </source>
</evidence>
<name>A0A2P2PDJ5_RHIMU</name>
<dbReference type="AlphaFoldDB" id="A0A2P2PDJ5"/>
<protein>
    <submittedName>
        <fullName evidence="1">Uncharacterized protein</fullName>
    </submittedName>
</protein>
<organism evidence="1">
    <name type="scientific">Rhizophora mucronata</name>
    <name type="common">Asiatic mangrove</name>
    <dbReference type="NCBI Taxonomy" id="61149"/>
    <lineage>
        <taxon>Eukaryota</taxon>
        <taxon>Viridiplantae</taxon>
        <taxon>Streptophyta</taxon>
        <taxon>Embryophyta</taxon>
        <taxon>Tracheophyta</taxon>
        <taxon>Spermatophyta</taxon>
        <taxon>Magnoliopsida</taxon>
        <taxon>eudicotyledons</taxon>
        <taxon>Gunneridae</taxon>
        <taxon>Pentapetalae</taxon>
        <taxon>rosids</taxon>
        <taxon>fabids</taxon>
        <taxon>Malpighiales</taxon>
        <taxon>Rhizophoraceae</taxon>
        <taxon>Rhizophora</taxon>
    </lineage>
</organism>